<dbReference type="InterPro" id="IPR037923">
    <property type="entry name" value="HTH-like"/>
</dbReference>
<organism evidence="5 6">
    <name type="scientific">Paenibacillus validus</name>
    <dbReference type="NCBI Taxonomy" id="44253"/>
    <lineage>
        <taxon>Bacteria</taxon>
        <taxon>Bacillati</taxon>
        <taxon>Bacillota</taxon>
        <taxon>Bacilli</taxon>
        <taxon>Bacillales</taxon>
        <taxon>Paenibacillaceae</taxon>
        <taxon>Paenibacillus</taxon>
    </lineage>
</organism>
<evidence type="ECO:0000256" key="1">
    <source>
        <dbReference type="ARBA" id="ARBA00023015"/>
    </source>
</evidence>
<evidence type="ECO:0000256" key="2">
    <source>
        <dbReference type="ARBA" id="ARBA00023125"/>
    </source>
</evidence>
<dbReference type="InterPro" id="IPR018062">
    <property type="entry name" value="HTH_AraC-typ_CS"/>
</dbReference>
<dbReference type="InterPro" id="IPR018060">
    <property type="entry name" value="HTH_AraC"/>
</dbReference>
<dbReference type="Pfam" id="PF12833">
    <property type="entry name" value="HTH_18"/>
    <property type="match status" value="1"/>
</dbReference>
<dbReference type="SUPFAM" id="SSF51215">
    <property type="entry name" value="Regulatory protein AraC"/>
    <property type="match status" value="1"/>
</dbReference>
<dbReference type="GO" id="GO:0003700">
    <property type="term" value="F:DNA-binding transcription factor activity"/>
    <property type="evidence" value="ECO:0007669"/>
    <property type="project" value="InterPro"/>
</dbReference>
<accession>A0A7X3CTX0</accession>
<proteinExistence type="predicted"/>
<dbReference type="SUPFAM" id="SSF46689">
    <property type="entry name" value="Homeodomain-like"/>
    <property type="match status" value="2"/>
</dbReference>
<name>A0A7X3CTX0_9BACL</name>
<keyword evidence="2" id="KW-0238">DNA-binding</keyword>
<evidence type="ECO:0000313" key="5">
    <source>
        <dbReference type="EMBL" id="MUG71517.1"/>
    </source>
</evidence>
<sequence length="270" mass="30744">MIGVPEILEDPKFIAAYEIKGEPSWNKTLNEKKQSTDIFFVQDGSGQCVIGEMIFTVARGDIVIFPTLSSYEIISSVQTPISGIVISISNVQISGMPKGYLTSPDQCPVIPTDKDYSSTSRYFSEIYSEYQHPTYGSNEMIESLTRTILIVTIRKLYLVKPKISPSITHEVKKYIEEYYYQDLTLSDLAAIVYVSPYHLAHIYKEEMGTPPIQYLIQCRIDEAKRLLKYTNLTIREIALKVGYPNGIYFNLLFKKLTGIPPGKFRKIFSE</sequence>
<dbReference type="SMART" id="SM00342">
    <property type="entry name" value="HTH_ARAC"/>
    <property type="match status" value="1"/>
</dbReference>
<keyword evidence="6" id="KW-1185">Reference proteome</keyword>
<feature type="domain" description="HTH araC/xylS-type" evidence="4">
    <location>
        <begin position="169"/>
        <end position="267"/>
    </location>
</feature>
<dbReference type="GO" id="GO:0043565">
    <property type="term" value="F:sequence-specific DNA binding"/>
    <property type="evidence" value="ECO:0007669"/>
    <property type="project" value="InterPro"/>
</dbReference>
<keyword evidence="3" id="KW-0804">Transcription</keyword>
<evidence type="ECO:0000256" key="3">
    <source>
        <dbReference type="ARBA" id="ARBA00023163"/>
    </source>
</evidence>
<evidence type="ECO:0000259" key="4">
    <source>
        <dbReference type="PROSITE" id="PS01124"/>
    </source>
</evidence>
<reference evidence="5 6" key="1">
    <citation type="submission" date="2019-11" db="EMBL/GenBank/DDBJ databases">
        <title>Draft genome sequences of five Paenibacillus species of dairy origin.</title>
        <authorList>
            <person name="Olajide A.M."/>
            <person name="Chen S."/>
            <person name="Lapointe G."/>
        </authorList>
    </citation>
    <scope>NUCLEOTIDE SEQUENCE [LARGE SCALE GENOMIC DNA]</scope>
    <source>
        <strain evidence="5 6">2CS3</strain>
    </source>
</reference>
<dbReference type="PROSITE" id="PS01124">
    <property type="entry name" value="HTH_ARAC_FAMILY_2"/>
    <property type="match status" value="1"/>
</dbReference>
<dbReference type="PROSITE" id="PS00041">
    <property type="entry name" value="HTH_ARAC_FAMILY_1"/>
    <property type="match status" value="1"/>
</dbReference>
<dbReference type="PANTHER" id="PTHR43280:SF28">
    <property type="entry name" value="HTH-TYPE TRANSCRIPTIONAL ACTIVATOR RHAS"/>
    <property type="match status" value="1"/>
</dbReference>
<dbReference type="InterPro" id="IPR009057">
    <property type="entry name" value="Homeodomain-like_sf"/>
</dbReference>
<protein>
    <submittedName>
        <fullName evidence="5">Helix-turn-helix domain-containing protein</fullName>
    </submittedName>
</protein>
<dbReference type="AlphaFoldDB" id="A0A7X3CTX0"/>
<comment type="caution">
    <text evidence="5">The sequence shown here is derived from an EMBL/GenBank/DDBJ whole genome shotgun (WGS) entry which is preliminary data.</text>
</comment>
<dbReference type="PANTHER" id="PTHR43280">
    <property type="entry name" value="ARAC-FAMILY TRANSCRIPTIONAL REGULATOR"/>
    <property type="match status" value="1"/>
</dbReference>
<gene>
    <name evidence="5" type="ORF">GNP93_12640</name>
</gene>
<dbReference type="EMBL" id="WNZX01000009">
    <property type="protein sequence ID" value="MUG71517.1"/>
    <property type="molecule type" value="Genomic_DNA"/>
</dbReference>
<keyword evidence="1" id="KW-0805">Transcription regulation</keyword>
<dbReference type="Proteomes" id="UP000450917">
    <property type="component" value="Unassembled WGS sequence"/>
</dbReference>
<dbReference type="Gene3D" id="1.10.10.60">
    <property type="entry name" value="Homeodomain-like"/>
    <property type="match status" value="2"/>
</dbReference>
<evidence type="ECO:0000313" key="6">
    <source>
        <dbReference type="Proteomes" id="UP000450917"/>
    </source>
</evidence>
<dbReference type="RefSeq" id="WP_155614767.1">
    <property type="nucleotide sequence ID" value="NZ_WNZX01000009.1"/>
</dbReference>